<comment type="caution">
    <text evidence="2">The sequence shown here is derived from an EMBL/GenBank/DDBJ whole genome shotgun (WGS) entry which is preliminary data.</text>
</comment>
<evidence type="ECO:0000313" key="2">
    <source>
        <dbReference type="EMBL" id="TFK02527.1"/>
    </source>
</evidence>
<gene>
    <name evidence="2" type="ORF">DR999_PMT15141</name>
</gene>
<reference evidence="2 3" key="1">
    <citation type="submission" date="2019-04" db="EMBL/GenBank/DDBJ databases">
        <title>Draft genome of the big-headed turtle Platysternon megacephalum.</title>
        <authorList>
            <person name="Gong S."/>
        </authorList>
    </citation>
    <scope>NUCLEOTIDE SEQUENCE [LARGE SCALE GENOMIC DNA]</scope>
    <source>
        <strain evidence="2">DO16091913</strain>
        <tissue evidence="2">Muscle</tissue>
    </source>
</reference>
<feature type="region of interest" description="Disordered" evidence="1">
    <location>
        <begin position="58"/>
        <end position="83"/>
    </location>
</feature>
<name>A0A4D9E076_9SAUR</name>
<keyword evidence="3" id="KW-1185">Reference proteome</keyword>
<reference evidence="2 3" key="2">
    <citation type="submission" date="2019-04" db="EMBL/GenBank/DDBJ databases">
        <title>The genome sequence of big-headed turtle.</title>
        <authorList>
            <person name="Gong S."/>
        </authorList>
    </citation>
    <scope>NUCLEOTIDE SEQUENCE [LARGE SCALE GENOMIC DNA]</scope>
    <source>
        <strain evidence="2">DO16091913</strain>
        <tissue evidence="2">Muscle</tissue>
    </source>
</reference>
<proteinExistence type="predicted"/>
<evidence type="ECO:0000256" key="1">
    <source>
        <dbReference type="SAM" id="MobiDB-lite"/>
    </source>
</evidence>
<evidence type="ECO:0000313" key="3">
    <source>
        <dbReference type="Proteomes" id="UP000297703"/>
    </source>
</evidence>
<feature type="compositionally biased region" description="Low complexity" evidence="1">
    <location>
        <begin position="58"/>
        <end position="76"/>
    </location>
</feature>
<dbReference type="EMBL" id="QXTE01000186">
    <property type="protein sequence ID" value="TFK02527.1"/>
    <property type="molecule type" value="Genomic_DNA"/>
</dbReference>
<accession>A0A4D9E076</accession>
<organism evidence="2 3">
    <name type="scientific">Platysternon megacephalum</name>
    <name type="common">big-headed turtle</name>
    <dbReference type="NCBI Taxonomy" id="55544"/>
    <lineage>
        <taxon>Eukaryota</taxon>
        <taxon>Metazoa</taxon>
        <taxon>Chordata</taxon>
        <taxon>Craniata</taxon>
        <taxon>Vertebrata</taxon>
        <taxon>Euteleostomi</taxon>
        <taxon>Archelosauria</taxon>
        <taxon>Testudinata</taxon>
        <taxon>Testudines</taxon>
        <taxon>Cryptodira</taxon>
        <taxon>Durocryptodira</taxon>
        <taxon>Testudinoidea</taxon>
        <taxon>Platysternidae</taxon>
        <taxon>Platysternon</taxon>
    </lineage>
</organism>
<sequence length="139" mass="15010">MHKKGQVMIALMGNQGGGKIAQISILPQPIAPLYRGQTACLGTLLHARVTGCPSLLSRALPPSPLTTPRSTDSTSPWNGEKVQPSCYPTTIRWSLQPQPKHRQPTVCYPAVEISEVNYIGKSQSSDSGEVPIEVDMNFA</sequence>
<dbReference type="AlphaFoldDB" id="A0A4D9E076"/>
<dbReference type="Proteomes" id="UP000297703">
    <property type="component" value="Unassembled WGS sequence"/>
</dbReference>
<protein>
    <submittedName>
        <fullName evidence="2">La-related protein 7</fullName>
    </submittedName>
</protein>